<name>A0A494G8L1_SOLLC</name>
<organism evidence="2">
    <name type="scientific">Solanum lycopersicum</name>
    <name type="common">Tomato</name>
    <name type="synonym">Lycopersicon esculentum</name>
    <dbReference type="NCBI Taxonomy" id="4081"/>
    <lineage>
        <taxon>Eukaryota</taxon>
        <taxon>Viridiplantae</taxon>
        <taxon>Streptophyta</taxon>
        <taxon>Embryophyta</taxon>
        <taxon>Tracheophyta</taxon>
        <taxon>Spermatophyta</taxon>
        <taxon>Magnoliopsida</taxon>
        <taxon>eudicotyledons</taxon>
        <taxon>Gunneridae</taxon>
        <taxon>Pentapetalae</taxon>
        <taxon>asterids</taxon>
        <taxon>lamiids</taxon>
        <taxon>Solanales</taxon>
        <taxon>Solanaceae</taxon>
        <taxon>Solanoideae</taxon>
        <taxon>Solaneae</taxon>
        <taxon>Solanum</taxon>
        <taxon>Solanum subgen. Lycopersicon</taxon>
    </lineage>
</organism>
<dbReference type="EnsemblPlants" id="Solyc00g008915.1.1">
    <property type="protein sequence ID" value="Solyc00g008915.1.1"/>
    <property type="gene ID" value="Solyc00g008915.1"/>
</dbReference>
<dbReference type="PANTHER" id="PTHR33187:SF11">
    <property type="entry name" value="AMINOTRANSFERASE-LIKE PLANT MOBILE DOMAIN-CONTAINING PROTEIN"/>
    <property type="match status" value="1"/>
</dbReference>
<keyword evidence="3" id="KW-1185">Reference proteome</keyword>
<feature type="compositionally biased region" description="Polar residues" evidence="1">
    <location>
        <begin position="117"/>
        <end position="139"/>
    </location>
</feature>
<protein>
    <submittedName>
        <fullName evidence="2">Uncharacterized protein</fullName>
    </submittedName>
</protein>
<feature type="region of interest" description="Disordered" evidence="1">
    <location>
        <begin position="958"/>
        <end position="979"/>
    </location>
</feature>
<feature type="region of interest" description="Disordered" evidence="1">
    <location>
        <begin position="93"/>
        <end position="146"/>
    </location>
</feature>
<dbReference type="InParanoid" id="A0A494G8L1"/>
<dbReference type="Gramene" id="Solyc00g008915.1.1">
    <property type="protein sequence ID" value="Solyc00g008915.1.1"/>
    <property type="gene ID" value="Solyc00g008915.1"/>
</dbReference>
<evidence type="ECO:0000256" key="1">
    <source>
        <dbReference type="SAM" id="MobiDB-lite"/>
    </source>
</evidence>
<sequence length="979" mass="109520">MACHHRLWAAHTVERRRVWHYIIALGRQTRSADVRRDMPSPPLDSTHDRTTSGVAIHYYLWSADTVKRRYAWHDITTFGQHTRSNDVGCAMISSPLGSTHGRRKSGDDVGRGMTSPPLDSTHSRMTSNDIGSGMTSPPLDSTHGRQRRAWHDITSLGQHTRSAISGVACITALWTSHSVERHRVWHDIIAVGQHTRLNDIGRGNPSLPMGSTHAHTVERCWACHDITFLGQHTQLNDVGRHTRSATSGVACHHRPWITHTVGRRRGWHDITTLGLHARSDDVGPHTVKQRWAWHDITAFGEHIRSNNNGVTCRSRLWTTHTFNDVGHGLNSPPLDCTHGRTTLAETIGNIGLGMTSLPLDSTHGQTTSGYTQSDYVGCGITSPPLDSIHGRTTLGVACHHRLLAAQTVERRRAWHAIIALGRQTRSDDVRRYMPSPPLESTHGRTTSGMHRRSNDVGRGMTSTPLNNNYGQTTSGVTCYHRLWTAHTVEKYRVWLFITALGLHAWSDDVGRGMTSPPLDSIQSRMMSGVACHHRLWEEHTVERRWAWHDINAFSQHLRSNDVGPDMPSPPLYNTHGQKTFCGLYITALGLHVRSDDVGCGMTSPHLDSTHSRQRRAWHDITALGLHARSDDDSTHGRMTLGVASYHRPRTAHTVKRRRAWHDIIALGQHTFLNDVRHGMSSSPLGSTNGQTTSNVARHHRACTAYTAERRRAWHDITTFGLHARSNDESTHSRQHRAWHDITALGHHTRSETSGMACHHRCWTAHIVGRRRAWHDITALVQHTRLNDVEPHIVGNIGRGMTSPPLDITHGRKRRACHAITALGQHIQSDDVGRGMTLSPLDSTHGQTTSEHSRSNNVWHGMTSPPLASTHGRTTSGVAWHHRLWRAQTVKRRRVWHDITAFVQQTRSNDVKCGTTSPPLDYTHAHMVGNIGRGMTSPPLDITHGRQRRAWHAITALGQHTQSDDVGRGMTSLPLDSRHG</sequence>
<feature type="region of interest" description="Disordered" evidence="1">
    <location>
        <begin position="428"/>
        <end position="468"/>
    </location>
</feature>
<evidence type="ECO:0000313" key="3">
    <source>
        <dbReference type="Proteomes" id="UP000004994"/>
    </source>
</evidence>
<proteinExistence type="predicted"/>
<feature type="compositionally biased region" description="Polar residues" evidence="1">
    <location>
        <begin position="839"/>
        <end position="857"/>
    </location>
</feature>
<dbReference type="AlphaFoldDB" id="A0A494G8L1"/>
<dbReference type="PANTHER" id="PTHR33187">
    <property type="entry name" value="WU:FI09B08"/>
    <property type="match status" value="1"/>
</dbReference>
<accession>A0A494G8L1</accession>
<reference evidence="2" key="1">
    <citation type="journal article" date="2012" name="Nature">
        <title>The tomato genome sequence provides insights into fleshy fruit evolution.</title>
        <authorList>
            <consortium name="Tomato Genome Consortium"/>
        </authorList>
    </citation>
    <scope>NUCLEOTIDE SEQUENCE [LARGE SCALE GENOMIC DNA]</scope>
    <source>
        <strain evidence="2">cv. Heinz 1706</strain>
    </source>
</reference>
<dbReference type="Proteomes" id="UP000004994">
    <property type="component" value="Unassembled WGS sequence"/>
</dbReference>
<reference evidence="2" key="2">
    <citation type="submission" date="2019-04" db="UniProtKB">
        <authorList>
            <consortium name="EnsemblPlants"/>
        </authorList>
    </citation>
    <scope>IDENTIFICATION</scope>
    <source>
        <strain evidence="2">cv. Heinz 1706</strain>
    </source>
</reference>
<feature type="region of interest" description="Disordered" evidence="1">
    <location>
        <begin position="830"/>
        <end position="857"/>
    </location>
</feature>
<evidence type="ECO:0000313" key="2">
    <source>
        <dbReference type="EnsemblPlants" id="Solyc00g008915.1.1"/>
    </source>
</evidence>